<reference evidence="3 5" key="1">
    <citation type="journal article" date="2015" name="Genome Announc.">
        <title>Expanding the biotechnology potential of lactobacilli through comparative genomics of 213 strains and associated genera.</title>
        <authorList>
            <person name="Sun Z."/>
            <person name="Harris H.M."/>
            <person name="McCann A."/>
            <person name="Guo C."/>
            <person name="Argimon S."/>
            <person name="Zhang W."/>
            <person name="Yang X."/>
            <person name="Jeffery I.B."/>
            <person name="Cooney J.C."/>
            <person name="Kagawa T.F."/>
            <person name="Liu W."/>
            <person name="Song Y."/>
            <person name="Salvetti E."/>
            <person name="Wrobel A."/>
            <person name="Rasinkangas P."/>
            <person name="Parkhill J."/>
            <person name="Rea M.C."/>
            <person name="O'Sullivan O."/>
            <person name="Ritari J."/>
            <person name="Douillard F.P."/>
            <person name="Paul Ross R."/>
            <person name="Yang R."/>
            <person name="Briner A.E."/>
            <person name="Felis G.E."/>
            <person name="de Vos W.M."/>
            <person name="Barrangou R."/>
            <person name="Klaenhammer T.R."/>
            <person name="Caufield P.W."/>
            <person name="Cui Y."/>
            <person name="Zhang H."/>
            <person name="O'Toole P.W."/>
        </authorList>
    </citation>
    <scope>NUCLEOTIDE SEQUENCE [LARGE SCALE GENOMIC DNA]</scope>
    <source>
        <strain evidence="3 5">DSM 22301</strain>
    </source>
</reference>
<evidence type="ECO:0000313" key="6">
    <source>
        <dbReference type="Proteomes" id="UP000182818"/>
    </source>
</evidence>
<evidence type="ECO:0000313" key="4">
    <source>
        <dbReference type="EMBL" id="SER81096.1"/>
    </source>
</evidence>
<dbReference type="PANTHER" id="PTHR43283:SF11">
    <property type="entry name" value="BETA-LACTAMASE-RELATED DOMAIN-CONTAINING PROTEIN"/>
    <property type="match status" value="1"/>
</dbReference>
<dbReference type="SUPFAM" id="SSF56601">
    <property type="entry name" value="beta-lactamase/transpeptidase-like"/>
    <property type="match status" value="1"/>
</dbReference>
<dbReference type="AlphaFoldDB" id="A0A0R2K1W6"/>
<reference evidence="4 6" key="2">
    <citation type="submission" date="2016-10" db="EMBL/GenBank/DDBJ databases">
        <authorList>
            <person name="Varghese N."/>
            <person name="Submissions S."/>
        </authorList>
    </citation>
    <scope>NUCLEOTIDE SEQUENCE [LARGE SCALE GENOMIC DNA]</scope>
    <source>
        <strain evidence="4 6">CGMCC 1.3889</strain>
    </source>
</reference>
<dbReference type="Gene3D" id="3.40.710.10">
    <property type="entry name" value="DD-peptidase/beta-lactamase superfamily"/>
    <property type="match status" value="1"/>
</dbReference>
<dbReference type="EMBL" id="FOGK01000018">
    <property type="protein sequence ID" value="SER81096.1"/>
    <property type="molecule type" value="Genomic_DNA"/>
</dbReference>
<evidence type="ECO:0000313" key="3">
    <source>
        <dbReference type="EMBL" id="KRN81798.1"/>
    </source>
</evidence>
<proteinExistence type="predicted"/>
<comment type="caution">
    <text evidence="3">The sequence shown here is derived from an EMBL/GenBank/DDBJ whole genome shotgun (WGS) entry which is preliminary data.</text>
</comment>
<keyword evidence="1" id="KW-0378">Hydrolase</keyword>
<dbReference type="GeneID" id="76044110"/>
<organism evidence="3 5">
    <name type="scientific">Pediococcus ethanolidurans</name>
    <dbReference type="NCBI Taxonomy" id="319653"/>
    <lineage>
        <taxon>Bacteria</taxon>
        <taxon>Bacillati</taxon>
        <taxon>Bacillota</taxon>
        <taxon>Bacilli</taxon>
        <taxon>Lactobacillales</taxon>
        <taxon>Lactobacillaceae</taxon>
        <taxon>Pediococcus</taxon>
    </lineage>
</organism>
<dbReference type="PATRIC" id="fig|319653.3.peg.756"/>
<dbReference type="STRING" id="319653.SAMN04487973_11835"/>
<dbReference type="RefSeq" id="WP_074693945.1">
    <property type="nucleotide sequence ID" value="NZ_BJYP01000035.1"/>
</dbReference>
<dbReference type="InterPro" id="IPR050789">
    <property type="entry name" value="Diverse_Enzym_Activities"/>
</dbReference>
<dbReference type="Proteomes" id="UP000182818">
    <property type="component" value="Unassembled WGS sequence"/>
</dbReference>
<keyword evidence="6" id="KW-1185">Reference proteome</keyword>
<sequence length="340" mass="38142">MNDQYSNIEKQIKKMVAQKIVPGVSYAIIDHEKIIKKVLGKAEIKPQSRLLRPKMTYDVASLTKVVGTEIVISQLVEAGKLSYDQQVVTILPNFFDSRITIRHLLTHTSGITGYIPHRNELSTTALLKALFTLEIGPDFNQKVVYSDLNYIFLGLIVERILHTPVQAAITEHVLKPLNLFHSEFDPDPLSCVPTEWSDQGGLIQGTVHDPKAQILGAHCGSAGLFSTLDDLTKFVNWLLHPEMNTTVLKSETVKQLFKNQTANPKLIRSFGWGLIEQVDDGNGHWVLKHSGFTGTMLLVDATRQQGLIFLSNRVHPTADNQIYFSYRQAVIDAFLQTDKN</sequence>
<dbReference type="Proteomes" id="UP000051749">
    <property type="component" value="Unassembled WGS sequence"/>
</dbReference>
<dbReference type="Pfam" id="PF00144">
    <property type="entry name" value="Beta-lactamase"/>
    <property type="match status" value="1"/>
</dbReference>
<name>A0A0R2K1W6_9LACO</name>
<evidence type="ECO:0000259" key="2">
    <source>
        <dbReference type="Pfam" id="PF00144"/>
    </source>
</evidence>
<protein>
    <submittedName>
        <fullName evidence="3">Beta-lactamase family protein</fullName>
    </submittedName>
    <submittedName>
        <fullName evidence="4">CubicO group peptidase, beta-lactamase class C family</fullName>
    </submittedName>
</protein>
<dbReference type="OrthoDB" id="9803467at2"/>
<feature type="domain" description="Beta-lactamase-related" evidence="2">
    <location>
        <begin position="9"/>
        <end position="321"/>
    </location>
</feature>
<dbReference type="InterPro" id="IPR001466">
    <property type="entry name" value="Beta-lactam-related"/>
</dbReference>
<dbReference type="EMBL" id="JQBY01000019">
    <property type="protein sequence ID" value="KRN81798.1"/>
    <property type="molecule type" value="Genomic_DNA"/>
</dbReference>
<evidence type="ECO:0000313" key="5">
    <source>
        <dbReference type="Proteomes" id="UP000051749"/>
    </source>
</evidence>
<accession>A0A0R2K1W6</accession>
<dbReference type="InterPro" id="IPR012338">
    <property type="entry name" value="Beta-lactam/transpept-like"/>
</dbReference>
<dbReference type="PANTHER" id="PTHR43283">
    <property type="entry name" value="BETA-LACTAMASE-RELATED"/>
    <property type="match status" value="1"/>
</dbReference>
<dbReference type="GO" id="GO:0016787">
    <property type="term" value="F:hydrolase activity"/>
    <property type="evidence" value="ECO:0007669"/>
    <property type="project" value="UniProtKB-KW"/>
</dbReference>
<gene>
    <name evidence="3" type="ORF">IV87_GL000746</name>
    <name evidence="4" type="ORF">SAMN04487973_11835</name>
</gene>
<evidence type="ECO:0000256" key="1">
    <source>
        <dbReference type="ARBA" id="ARBA00022801"/>
    </source>
</evidence>